<gene>
    <name evidence="8" type="ORF">EF806_05880</name>
</gene>
<dbReference type="Gene3D" id="3.20.20.70">
    <property type="entry name" value="Aldolase class I"/>
    <property type="match status" value="1"/>
</dbReference>
<dbReference type="GO" id="GO:0051539">
    <property type="term" value="F:4 iron, 4 sulfur cluster binding"/>
    <property type="evidence" value="ECO:0007669"/>
    <property type="project" value="UniProtKB-KW"/>
</dbReference>
<accession>A0A520KR99</accession>
<feature type="domain" description="Radical SAM core" evidence="7">
    <location>
        <begin position="16"/>
        <end position="225"/>
    </location>
</feature>
<sequence length="240" mass="27706">MSVKINIAGIVPFSTVDLRDKTAIVFFLAGCPFRCIYCQNYEYLDYKNLVELDEIKSMIDRAKEFVEGVVVSGGEPTLQDKQLFNLLKYSKQKGLDTEIQTNGYRYGVIKKCLPYLDVISMDIKAPLRKETYSRICGIDEKVAETVIKSIKKIFDLVNETKLEVKTTIYKEFVNFLPDIKEDIPEGIDWIIQKGYVERIPPGNEEKITELREEEIKKVAEDLANDRRNVWIRTESGDNKI</sequence>
<dbReference type="GO" id="GO:0046872">
    <property type="term" value="F:metal ion binding"/>
    <property type="evidence" value="ECO:0007669"/>
    <property type="project" value="UniProtKB-KW"/>
</dbReference>
<organism evidence="8 9">
    <name type="scientific">Methanoliparum thermophilum</name>
    <dbReference type="NCBI Taxonomy" id="2491083"/>
    <lineage>
        <taxon>Archaea</taxon>
        <taxon>Methanobacteriati</taxon>
        <taxon>Methanobacteriota</taxon>
        <taxon>Candidatus Methanoliparia</taxon>
        <taxon>Candidatus Methanoliparales</taxon>
        <taxon>Candidatus Methanoliparaceae</taxon>
        <taxon>Candidatus Methanoliparum</taxon>
    </lineage>
</organism>
<dbReference type="CDD" id="cd01335">
    <property type="entry name" value="Radical_SAM"/>
    <property type="match status" value="1"/>
</dbReference>
<dbReference type="InterPro" id="IPR013785">
    <property type="entry name" value="Aldolase_TIM"/>
</dbReference>
<dbReference type="InterPro" id="IPR058240">
    <property type="entry name" value="rSAM_sf"/>
</dbReference>
<dbReference type="PROSITE" id="PS51918">
    <property type="entry name" value="RADICAL_SAM"/>
    <property type="match status" value="1"/>
</dbReference>
<dbReference type="Pfam" id="PF04055">
    <property type="entry name" value="Radical_SAM"/>
    <property type="match status" value="1"/>
</dbReference>
<evidence type="ECO:0000313" key="9">
    <source>
        <dbReference type="Proteomes" id="UP000317158"/>
    </source>
</evidence>
<evidence type="ECO:0000256" key="2">
    <source>
        <dbReference type="ARBA" id="ARBA00022485"/>
    </source>
</evidence>
<protein>
    <submittedName>
        <fullName evidence="8">Anaerobic ribonucleoside-triphosphate reductase activating protein</fullName>
    </submittedName>
</protein>
<keyword evidence="2" id="KW-0004">4Fe-4S</keyword>
<evidence type="ECO:0000256" key="4">
    <source>
        <dbReference type="ARBA" id="ARBA00022723"/>
    </source>
</evidence>
<evidence type="ECO:0000259" key="7">
    <source>
        <dbReference type="PROSITE" id="PS51918"/>
    </source>
</evidence>
<dbReference type="SFLD" id="SFLDG01094">
    <property type="entry name" value="Uncharacterised_Radical_SAM_Su"/>
    <property type="match status" value="1"/>
</dbReference>
<dbReference type="SFLD" id="SFLDG01067">
    <property type="entry name" value="SPASM/twitch_domain_containing"/>
    <property type="match status" value="1"/>
</dbReference>
<dbReference type="EMBL" id="RXIF01000010">
    <property type="protein sequence ID" value="RZN64143.1"/>
    <property type="molecule type" value="Genomic_DNA"/>
</dbReference>
<keyword evidence="3" id="KW-0949">S-adenosyl-L-methionine</keyword>
<dbReference type="SUPFAM" id="SSF102114">
    <property type="entry name" value="Radical SAM enzymes"/>
    <property type="match status" value="1"/>
</dbReference>
<proteinExistence type="predicted"/>
<name>A0A520KR99_METT2</name>
<dbReference type="GO" id="GO:0003824">
    <property type="term" value="F:catalytic activity"/>
    <property type="evidence" value="ECO:0007669"/>
    <property type="project" value="InterPro"/>
</dbReference>
<dbReference type="NCBIfam" id="TIGR02495">
    <property type="entry name" value="NrdG2"/>
    <property type="match status" value="1"/>
</dbReference>
<dbReference type="Proteomes" id="UP000317158">
    <property type="component" value="Unassembled WGS sequence"/>
</dbReference>
<evidence type="ECO:0000256" key="3">
    <source>
        <dbReference type="ARBA" id="ARBA00022691"/>
    </source>
</evidence>
<evidence type="ECO:0000256" key="5">
    <source>
        <dbReference type="ARBA" id="ARBA00023004"/>
    </source>
</evidence>
<keyword evidence="6" id="KW-0411">Iron-sulfur</keyword>
<dbReference type="PANTHER" id="PTHR30352:SF13">
    <property type="entry name" value="GLYCYL-RADICAL ENZYME ACTIVATING ENZYME YJJW-RELATED"/>
    <property type="match status" value="1"/>
</dbReference>
<dbReference type="SFLD" id="SFLDS00029">
    <property type="entry name" value="Radical_SAM"/>
    <property type="match status" value="1"/>
</dbReference>
<evidence type="ECO:0000256" key="1">
    <source>
        <dbReference type="ARBA" id="ARBA00001966"/>
    </source>
</evidence>
<dbReference type="InterPro" id="IPR007197">
    <property type="entry name" value="rSAM"/>
</dbReference>
<dbReference type="InterPro" id="IPR034457">
    <property type="entry name" value="Organic_radical-activating"/>
</dbReference>
<dbReference type="InterPro" id="IPR012840">
    <property type="entry name" value="NrdG2"/>
</dbReference>
<comment type="cofactor">
    <cofactor evidence="1">
        <name>[4Fe-4S] cluster</name>
        <dbReference type="ChEBI" id="CHEBI:49883"/>
    </cofactor>
</comment>
<comment type="caution">
    <text evidence="8">The sequence shown here is derived from an EMBL/GenBank/DDBJ whole genome shotgun (WGS) entry which is preliminary data.</text>
</comment>
<evidence type="ECO:0000256" key="6">
    <source>
        <dbReference type="ARBA" id="ARBA00023014"/>
    </source>
</evidence>
<reference evidence="8 9" key="1">
    <citation type="journal article" date="2019" name="Nat. Microbiol.">
        <title>Wide diversity of methane and short-chain alkane metabolisms in uncultured archaea.</title>
        <authorList>
            <person name="Borrel G."/>
            <person name="Adam P.S."/>
            <person name="McKay L.J."/>
            <person name="Chen L.X."/>
            <person name="Sierra-Garcia I.N."/>
            <person name="Sieber C.M."/>
            <person name="Letourneur Q."/>
            <person name="Ghozlane A."/>
            <person name="Andersen G.L."/>
            <person name="Li W.J."/>
            <person name="Hallam S.J."/>
            <person name="Muyzer G."/>
            <person name="de Oliveira V.M."/>
            <person name="Inskeep W.P."/>
            <person name="Banfield J.F."/>
            <person name="Gribaldo S."/>
        </authorList>
    </citation>
    <scope>NUCLEOTIDE SEQUENCE [LARGE SCALE GENOMIC DNA]</scope>
    <source>
        <strain evidence="8">NM1a</strain>
    </source>
</reference>
<evidence type="ECO:0000313" key="8">
    <source>
        <dbReference type="EMBL" id="RZN64143.1"/>
    </source>
</evidence>
<keyword evidence="5" id="KW-0408">Iron</keyword>
<dbReference type="PANTHER" id="PTHR30352">
    <property type="entry name" value="PYRUVATE FORMATE-LYASE-ACTIVATING ENZYME"/>
    <property type="match status" value="1"/>
</dbReference>
<keyword evidence="4" id="KW-0479">Metal-binding</keyword>
<dbReference type="AlphaFoldDB" id="A0A520KR99"/>